<dbReference type="Gene3D" id="3.30.420.10">
    <property type="entry name" value="Ribonuclease H-like superfamily/Ribonuclease H"/>
    <property type="match status" value="1"/>
</dbReference>
<evidence type="ECO:0000313" key="2">
    <source>
        <dbReference type="Proteomes" id="UP001162164"/>
    </source>
</evidence>
<evidence type="ECO:0000313" key="1">
    <source>
        <dbReference type="EMBL" id="KAJ8976795.1"/>
    </source>
</evidence>
<protein>
    <recommendedName>
        <fullName evidence="3">Transposase</fullName>
    </recommendedName>
</protein>
<name>A0ABQ9JEZ6_9CUCU</name>
<sequence>MGWVTLKAHLKELFSNKLEGDAVNRERKMSSASTGSMKTKWLKAFKSLKTPRPRWKIGRLPKSEIVNLFRDQNVSQATIYRAIRDCEEGIACINLPKTGRPHVLSQNRVNTLVESAQDRVGISSRKLGLRFGVSYKTVQRTLSRNNVRFRKRRKCPKYTQGQLERIPRCCRSLRRTHFVRNRVIIMDDENYFTLSHLEMKGNDGYYTSDVENCPNEVKFKAKAKFADKVLVWCAISEAGISTPYVGRVRGEAVDAEIIPKDVYQNCLILLIIIKNDIIFWPDLASCHYARRTREWLEHNNINYVPREDNPPNVPQARPIEEFWSLLCRKVYDNGWEAQNEQQLRARIFRKIREVDLNIVQRKMRQVLTKLRAIEDHGPLSLSKNQMYHAVSTIISMSYDPPDTLNLQYILRFGESPCTV</sequence>
<reference evidence="1" key="1">
    <citation type="journal article" date="2023" name="Insect Mol. Biol.">
        <title>Genome sequencing provides insights into the evolution of gene families encoding plant cell wall-degrading enzymes in longhorned beetles.</title>
        <authorList>
            <person name="Shin N.R."/>
            <person name="Okamura Y."/>
            <person name="Kirsch R."/>
            <person name="Pauchet Y."/>
        </authorList>
    </citation>
    <scope>NUCLEOTIDE SEQUENCE</scope>
    <source>
        <strain evidence="1">MMC_N1</strain>
    </source>
</reference>
<keyword evidence="2" id="KW-1185">Reference proteome</keyword>
<evidence type="ECO:0008006" key="3">
    <source>
        <dbReference type="Google" id="ProtNLM"/>
    </source>
</evidence>
<proteinExistence type="predicted"/>
<gene>
    <name evidence="1" type="ORF">NQ317_014138</name>
</gene>
<organism evidence="1 2">
    <name type="scientific">Molorchus minor</name>
    <dbReference type="NCBI Taxonomy" id="1323400"/>
    <lineage>
        <taxon>Eukaryota</taxon>
        <taxon>Metazoa</taxon>
        <taxon>Ecdysozoa</taxon>
        <taxon>Arthropoda</taxon>
        <taxon>Hexapoda</taxon>
        <taxon>Insecta</taxon>
        <taxon>Pterygota</taxon>
        <taxon>Neoptera</taxon>
        <taxon>Endopterygota</taxon>
        <taxon>Coleoptera</taxon>
        <taxon>Polyphaga</taxon>
        <taxon>Cucujiformia</taxon>
        <taxon>Chrysomeloidea</taxon>
        <taxon>Cerambycidae</taxon>
        <taxon>Lamiinae</taxon>
        <taxon>Monochamini</taxon>
        <taxon>Molorchus</taxon>
    </lineage>
</organism>
<dbReference type="Proteomes" id="UP001162164">
    <property type="component" value="Unassembled WGS sequence"/>
</dbReference>
<accession>A0ABQ9JEZ6</accession>
<comment type="caution">
    <text evidence="1">The sequence shown here is derived from an EMBL/GenBank/DDBJ whole genome shotgun (WGS) entry which is preliminary data.</text>
</comment>
<dbReference type="InterPro" id="IPR036397">
    <property type="entry name" value="RNaseH_sf"/>
</dbReference>
<dbReference type="EMBL" id="JAPWTJ010000628">
    <property type="protein sequence ID" value="KAJ8976795.1"/>
    <property type="molecule type" value="Genomic_DNA"/>
</dbReference>